<evidence type="ECO:0000256" key="3">
    <source>
        <dbReference type="ARBA" id="ARBA00023235"/>
    </source>
</evidence>
<dbReference type="Pfam" id="PF01261">
    <property type="entry name" value="AP_endonuc_2"/>
    <property type="match status" value="1"/>
</dbReference>
<name>A0ABV5AIP3_9BACL</name>
<dbReference type="EMBL" id="JBDXSU010000017">
    <property type="protein sequence ID" value="MFB5192144.1"/>
    <property type="molecule type" value="Genomic_DNA"/>
</dbReference>
<evidence type="ECO:0000313" key="6">
    <source>
        <dbReference type="Proteomes" id="UP001579974"/>
    </source>
</evidence>
<dbReference type="InterPro" id="IPR036237">
    <property type="entry name" value="Xyl_isomerase-like_sf"/>
</dbReference>
<evidence type="ECO:0000256" key="2">
    <source>
        <dbReference type="ARBA" id="ARBA00023211"/>
    </source>
</evidence>
<dbReference type="EC" id="5.3.1.14" evidence="5"/>
<dbReference type="RefSeq" id="WP_275472802.1">
    <property type="nucleotide sequence ID" value="NZ_CP162940.1"/>
</dbReference>
<feature type="domain" description="Xylose isomerase-like TIM barrel" evidence="4">
    <location>
        <begin position="94"/>
        <end position="269"/>
    </location>
</feature>
<evidence type="ECO:0000256" key="1">
    <source>
        <dbReference type="ARBA" id="ARBA00022723"/>
    </source>
</evidence>
<accession>A0ABV5AIP3</accession>
<dbReference type="GO" id="GO:0008740">
    <property type="term" value="F:L-rhamnose isomerase activity"/>
    <property type="evidence" value="ECO:0007669"/>
    <property type="project" value="UniProtKB-EC"/>
</dbReference>
<dbReference type="Gene3D" id="3.20.20.150">
    <property type="entry name" value="Divalent-metal-dependent TIM barrel enzymes"/>
    <property type="match status" value="1"/>
</dbReference>
<dbReference type="InterPro" id="IPR013022">
    <property type="entry name" value="Xyl_isomerase-like_TIM-brl"/>
</dbReference>
<reference evidence="5 6" key="1">
    <citation type="journal article" date="2024" name="Int. J. Mol. Sci.">
        <title>Exploration of Alicyclobacillus spp. Genome in Search of Antibiotic Resistance.</title>
        <authorList>
            <person name="Bucka-Kolendo J."/>
            <person name="Kiousi D.E."/>
            <person name="Dekowska A."/>
            <person name="Mikolajczuk-Szczyrba A."/>
            <person name="Karadedos D.M."/>
            <person name="Michael P."/>
            <person name="Galanis A."/>
            <person name="Sokolowska B."/>
        </authorList>
    </citation>
    <scope>NUCLEOTIDE SEQUENCE [LARGE SCALE GENOMIC DNA]</scope>
    <source>
        <strain evidence="5 6">KKP 3000</strain>
    </source>
</reference>
<dbReference type="Proteomes" id="UP001579974">
    <property type="component" value="Unassembled WGS sequence"/>
</dbReference>
<dbReference type="SUPFAM" id="SSF51658">
    <property type="entry name" value="Xylose isomerase-like"/>
    <property type="match status" value="1"/>
</dbReference>
<dbReference type="NCBIfam" id="TIGR02635">
    <property type="entry name" value="RhaI_grampos"/>
    <property type="match status" value="1"/>
</dbReference>
<organism evidence="5 6">
    <name type="scientific">Alicyclobacillus fastidiosus</name>
    <dbReference type="NCBI Taxonomy" id="392011"/>
    <lineage>
        <taxon>Bacteria</taxon>
        <taxon>Bacillati</taxon>
        <taxon>Bacillota</taxon>
        <taxon>Bacilli</taxon>
        <taxon>Bacillales</taxon>
        <taxon>Alicyclobacillaceae</taxon>
        <taxon>Alicyclobacillus</taxon>
    </lineage>
</organism>
<comment type="caution">
    <text evidence="5">The sequence shown here is derived from an EMBL/GenBank/DDBJ whole genome shotgun (WGS) entry which is preliminary data.</text>
</comment>
<evidence type="ECO:0000313" key="5">
    <source>
        <dbReference type="EMBL" id="MFB5192144.1"/>
    </source>
</evidence>
<protein>
    <submittedName>
        <fullName evidence="5">L-rhamnose isomerase</fullName>
        <ecNumber evidence="5">5.3.1.14</ecNumber>
    </submittedName>
</protein>
<proteinExistence type="predicted"/>
<sequence length="409" mass="46273">MSQLSDRAYSLFEEQQKIRGIDVEVVKRKMKSLKIETPSWGYGDSGTRFKVFKKVGVPRDPYEKFEDAAVVNQLTGACPTVAIHIPWDKVENFGALKSHAESLGLKIGAVNPNVFQEDEYMLGSVTNADPEIRRKALNHLIECVDIMKEVGSDILSLWFADGTNYPGQGHIRQRKQWLQEALDQTYKKLTPEMRMLIEYKFFEPGFYHTDLADWGMSFNAASKLGPQAEVLVDTGHHAQGTNVEHIVAYLLDEGKLGGFHFNSRKYADDDLIVGTTNPYELFLIFYQILDALAYGDDRARRSAENIAYMIDQSHSIEPKIPAMIRSVLNIQTQYAKALLINHEELQEAQRKNDVLGAEHAIRSAYEIDVTPLLVSIREEQGIPHDPMRAYLDSDYSKKIEARGVGGSSW</sequence>
<dbReference type="PANTHER" id="PTHR30268:SF0">
    <property type="entry name" value="L-RHAMNOSE ISOMERASE"/>
    <property type="match status" value="1"/>
</dbReference>
<keyword evidence="1" id="KW-0479">Metal-binding</keyword>
<gene>
    <name evidence="5" type="primary">rhaI</name>
    <name evidence="5" type="ORF">KKP3000_000939</name>
</gene>
<dbReference type="InterPro" id="IPR013457">
    <property type="entry name" value="Rhamnose_iso-rel"/>
</dbReference>
<keyword evidence="3 5" id="KW-0413">Isomerase</keyword>
<dbReference type="InterPro" id="IPR050337">
    <property type="entry name" value="L-rhamnose_isomerase"/>
</dbReference>
<keyword evidence="6" id="KW-1185">Reference proteome</keyword>
<dbReference type="PANTHER" id="PTHR30268">
    <property type="entry name" value="L-RHAMNOSE ISOMERASE"/>
    <property type="match status" value="1"/>
</dbReference>
<keyword evidence="2" id="KW-0464">Manganese</keyword>
<evidence type="ECO:0000259" key="4">
    <source>
        <dbReference type="Pfam" id="PF01261"/>
    </source>
</evidence>